<dbReference type="GO" id="GO:0009898">
    <property type="term" value="C:cytoplasmic side of plasma membrane"/>
    <property type="evidence" value="ECO:0007669"/>
    <property type="project" value="TreeGrafter"/>
</dbReference>
<reference evidence="3" key="1">
    <citation type="journal article" date="2014" name="Front. Microbiol.">
        <title>High frequency of phylogenetically diverse reductive dehalogenase-homologous genes in deep subseafloor sedimentary metagenomes.</title>
        <authorList>
            <person name="Kawai M."/>
            <person name="Futagami T."/>
            <person name="Toyoda A."/>
            <person name="Takaki Y."/>
            <person name="Nishi S."/>
            <person name="Hori S."/>
            <person name="Arai W."/>
            <person name="Tsubouchi T."/>
            <person name="Morono Y."/>
            <person name="Uchiyama I."/>
            <person name="Ito T."/>
            <person name="Fujiyama A."/>
            <person name="Inagaki F."/>
            <person name="Takami H."/>
        </authorList>
    </citation>
    <scope>NUCLEOTIDE SEQUENCE</scope>
    <source>
        <strain evidence="3">Expedition CK06-06</strain>
    </source>
</reference>
<dbReference type="AlphaFoldDB" id="X1P1H7"/>
<name>X1P1H7_9ZZZZ</name>
<evidence type="ECO:0000256" key="2">
    <source>
        <dbReference type="ARBA" id="ARBA00022840"/>
    </source>
</evidence>
<dbReference type="GO" id="GO:0051782">
    <property type="term" value="P:negative regulation of cell division"/>
    <property type="evidence" value="ECO:0007669"/>
    <property type="project" value="TreeGrafter"/>
</dbReference>
<accession>X1P1H7</accession>
<keyword evidence="2" id="KW-0067">ATP-binding</keyword>
<dbReference type="GO" id="GO:0016887">
    <property type="term" value="F:ATP hydrolysis activity"/>
    <property type="evidence" value="ECO:0007669"/>
    <property type="project" value="TreeGrafter"/>
</dbReference>
<evidence type="ECO:0008006" key="4">
    <source>
        <dbReference type="Google" id="ProtNLM"/>
    </source>
</evidence>
<dbReference type="InterPro" id="IPR027417">
    <property type="entry name" value="P-loop_NTPase"/>
</dbReference>
<sequence length="124" mass="13912">RREIVILDMEAGIEHLGRGTARGVDKMIIVVEPGTRSIETASRIKHLAEDIGIKNIAVVGNKIRHNSDKEFLKAHMPDFNFLGFIHYDEKILEADLNNISPLELNTELMEEVGKIAEKIVADKP</sequence>
<proteinExistence type="predicted"/>
<protein>
    <recommendedName>
        <fullName evidence="4">CobQ/CobB/MinD/ParA nucleotide binding domain-containing protein</fullName>
    </recommendedName>
</protein>
<dbReference type="PANTHER" id="PTHR43384">
    <property type="entry name" value="SEPTUM SITE-DETERMINING PROTEIN MIND HOMOLOG, CHLOROPLASTIC-RELATED"/>
    <property type="match status" value="1"/>
</dbReference>
<dbReference type="SUPFAM" id="SSF52540">
    <property type="entry name" value="P-loop containing nucleoside triphosphate hydrolases"/>
    <property type="match status" value="1"/>
</dbReference>
<evidence type="ECO:0000256" key="1">
    <source>
        <dbReference type="ARBA" id="ARBA00022741"/>
    </source>
</evidence>
<dbReference type="PANTHER" id="PTHR43384:SF6">
    <property type="entry name" value="SEPTUM SITE-DETERMINING PROTEIN MIND HOMOLOG, CHLOROPLASTIC"/>
    <property type="match status" value="1"/>
</dbReference>
<gene>
    <name evidence="3" type="ORF">S06H3_52539</name>
</gene>
<feature type="non-terminal residue" evidence="3">
    <location>
        <position position="1"/>
    </location>
</feature>
<dbReference type="GO" id="GO:0005524">
    <property type="term" value="F:ATP binding"/>
    <property type="evidence" value="ECO:0007669"/>
    <property type="project" value="UniProtKB-KW"/>
</dbReference>
<keyword evidence="1" id="KW-0547">Nucleotide-binding</keyword>
<dbReference type="GO" id="GO:0005829">
    <property type="term" value="C:cytosol"/>
    <property type="evidence" value="ECO:0007669"/>
    <property type="project" value="TreeGrafter"/>
</dbReference>
<comment type="caution">
    <text evidence="3">The sequence shown here is derived from an EMBL/GenBank/DDBJ whole genome shotgun (WGS) entry which is preliminary data.</text>
</comment>
<dbReference type="EMBL" id="BARV01033426">
    <property type="protein sequence ID" value="GAI50147.1"/>
    <property type="molecule type" value="Genomic_DNA"/>
</dbReference>
<dbReference type="Gene3D" id="3.40.50.300">
    <property type="entry name" value="P-loop containing nucleotide triphosphate hydrolases"/>
    <property type="match status" value="1"/>
</dbReference>
<organism evidence="3">
    <name type="scientific">marine sediment metagenome</name>
    <dbReference type="NCBI Taxonomy" id="412755"/>
    <lineage>
        <taxon>unclassified sequences</taxon>
        <taxon>metagenomes</taxon>
        <taxon>ecological metagenomes</taxon>
    </lineage>
</organism>
<evidence type="ECO:0000313" key="3">
    <source>
        <dbReference type="EMBL" id="GAI50147.1"/>
    </source>
</evidence>
<dbReference type="InterPro" id="IPR050625">
    <property type="entry name" value="ParA/MinD_ATPase"/>
</dbReference>